<dbReference type="RefSeq" id="XP_002418122.1">
    <property type="nucleotide sequence ID" value="XM_002418077.1"/>
</dbReference>
<proteinExistence type="inferred from homology"/>
<dbReference type="Proteomes" id="UP000002605">
    <property type="component" value="Chromosome 2"/>
</dbReference>
<comment type="subcellular location">
    <subcellularLocation>
        <location evidence="1">Membrane</location>
        <topology evidence="1">Single-pass type II membrane protein</topology>
    </subcellularLocation>
</comment>
<keyword evidence="8" id="KW-0472">Membrane</keyword>
<keyword evidence="12" id="KW-1185">Reference proteome</keyword>
<dbReference type="InterPro" id="IPR021988">
    <property type="entry name" value="BMT1"/>
</dbReference>
<dbReference type="eggNOG" id="ENOG502QTZG">
    <property type="taxonomic scope" value="Eukaryota"/>
</dbReference>
<evidence type="ECO:0000256" key="4">
    <source>
        <dbReference type="ARBA" id="ARBA00022679"/>
    </source>
</evidence>
<evidence type="ECO:0000256" key="1">
    <source>
        <dbReference type="ARBA" id="ARBA00004606"/>
    </source>
</evidence>
<name>B9WAK2_CANDC</name>
<keyword evidence="3" id="KW-0328">Glycosyltransferase</keyword>
<sequence length="611" mass="70950">MVQKQYRFAPKSIFTFALLCFVAIVVVLSTSSLVQIEESLDPIEVSDKFKKHDKKIVIFPNNFESDSHKLASFFTEVFGQKLNEGDIVYKNRDTYELPQTVYNWNTIDLFRSIGEKDSLNCEKIPLNFETSKIYNKNADLYKILRDFKDENSFYYKEVSVFFPDLAKQLQERTIKKHWFQLIGSSVWLESYGIHLMISRVIYTKTGNKVQPVISLSYVQAFDRNWTELQNVTLIVPDDSTGKFKTVTYPSFMPIPVYHNVKQQRGKFYGVEDPRIILVKNKQGYEEPLIVYNSFNRNSSNTNYLGEIKNLVKLDTYRSIFMAWIWRSQVGKNNVGSMIPGTATTNDIYVKVKELRLPDKKKSKTEKNWTPLVIYEDQKMQGYDSHIYFIYSFEDLSILKCSLWDTENCVWEYRMNNKKTKISELRGGTELMNVNQILDKHNFDGLEIVKDQFKDKEVWIGFARAALSKCGCGVKMYRPNFTMLVRQKGSFQLSFVSSYMDFGVPILPWTKGKGLCNGKNLLIPNGISNWVLAEGENGSFQDYMTLSLSRSDSTVDIIHIKGILKSILSEYLLHTSRDILNNNAIHCALLESESYCKSYAENYKAHLKRWQN</sequence>
<evidence type="ECO:0000256" key="7">
    <source>
        <dbReference type="ARBA" id="ARBA00022989"/>
    </source>
</evidence>
<gene>
    <name evidence="10" type="ordered locus">Cd36_16410</name>
    <name evidence="11" type="ORF">CD36_16410</name>
</gene>
<dbReference type="VEuPathDB" id="FungiDB:CD36_16410"/>
<dbReference type="KEGG" id="cdu:CD36_16410"/>
<reference evidence="11 12" key="1">
    <citation type="journal article" date="2009" name="Genome Res.">
        <title>Comparative genomics of the fungal pathogens Candida dubliniensis and Candida albicans.</title>
        <authorList>
            <person name="Jackson A.P."/>
            <person name="Gamble J.A."/>
            <person name="Yeomans T."/>
            <person name="Moran G.P."/>
            <person name="Saunders D."/>
            <person name="Harris D."/>
            <person name="Aslett M."/>
            <person name="Barrell J.F."/>
            <person name="Butler G."/>
            <person name="Citiulo F."/>
            <person name="Coleman D.C."/>
            <person name="de Groot P.W.J."/>
            <person name="Goodwin T.J."/>
            <person name="Quail M.A."/>
            <person name="McQuillan J."/>
            <person name="Munro C.A."/>
            <person name="Pain A."/>
            <person name="Poulter R.T."/>
            <person name="Rajandream M.A."/>
            <person name="Renauld H."/>
            <person name="Spiering M.J."/>
            <person name="Tivey A."/>
            <person name="Gow N.A.R."/>
            <person name="Barrell B."/>
            <person name="Sullivan D.J."/>
            <person name="Berriman M."/>
        </authorList>
    </citation>
    <scope>NUCLEOTIDE SEQUENCE [LARGE SCALE GENOMIC DNA]</scope>
    <source>
        <strain evidence="12">CD36 / ATCC MYA-646 / CBS 7987 / NCPF 3949 / NRRL Y-17841</strain>
    </source>
</reference>
<dbReference type="GO" id="GO:0016020">
    <property type="term" value="C:membrane"/>
    <property type="evidence" value="ECO:0007669"/>
    <property type="project" value="UniProtKB-SubCell"/>
</dbReference>
<evidence type="ECO:0000256" key="6">
    <source>
        <dbReference type="ARBA" id="ARBA00022968"/>
    </source>
</evidence>
<dbReference type="EMBL" id="FM992689">
    <property type="protein sequence ID" value="CAX43422.1"/>
    <property type="molecule type" value="Genomic_DNA"/>
</dbReference>
<evidence type="ECO:0000313" key="10">
    <source>
        <dbReference type="CGD" id="CAL0000162831"/>
    </source>
</evidence>
<protein>
    <submittedName>
        <fullName evidence="11">Hypothetical membrane protein, conserved</fullName>
    </submittedName>
</protein>
<dbReference type="GO" id="GO:0000030">
    <property type="term" value="F:mannosyltransferase activity"/>
    <property type="evidence" value="ECO:0007669"/>
    <property type="project" value="InterPro"/>
</dbReference>
<evidence type="ECO:0000256" key="3">
    <source>
        <dbReference type="ARBA" id="ARBA00022676"/>
    </source>
</evidence>
<accession>B9WAK2</accession>
<keyword evidence="7" id="KW-1133">Transmembrane helix</keyword>
<dbReference type="Pfam" id="PF12141">
    <property type="entry name" value="BMT"/>
    <property type="match status" value="1"/>
</dbReference>
<dbReference type="HOGENOM" id="CLU_013841_1_1_1"/>
<organism evidence="11 12">
    <name type="scientific">Candida dubliniensis (strain CD36 / ATCC MYA-646 / CBS 7987 / NCPF 3949 / NRRL Y-17841)</name>
    <name type="common">Yeast</name>
    <dbReference type="NCBI Taxonomy" id="573826"/>
    <lineage>
        <taxon>Eukaryota</taxon>
        <taxon>Fungi</taxon>
        <taxon>Dikarya</taxon>
        <taxon>Ascomycota</taxon>
        <taxon>Saccharomycotina</taxon>
        <taxon>Pichiomycetes</taxon>
        <taxon>Debaryomycetaceae</taxon>
        <taxon>Candida/Lodderomyces clade</taxon>
        <taxon>Candida</taxon>
    </lineage>
</organism>
<keyword evidence="9" id="KW-0961">Cell wall biogenesis/degradation</keyword>
<evidence type="ECO:0000256" key="2">
    <source>
        <dbReference type="ARBA" id="ARBA00009486"/>
    </source>
</evidence>
<evidence type="ECO:0000256" key="8">
    <source>
        <dbReference type="ARBA" id="ARBA00023136"/>
    </source>
</evidence>
<dbReference type="GeneID" id="8045689"/>
<dbReference type="CAZy" id="GT91">
    <property type="family name" value="Glycosyltransferase Family 91"/>
</dbReference>
<comment type="similarity">
    <text evidence="2">Belongs to the BMT family.</text>
</comment>
<keyword evidence="4" id="KW-0808">Transferase</keyword>
<evidence type="ECO:0000256" key="5">
    <source>
        <dbReference type="ARBA" id="ARBA00022692"/>
    </source>
</evidence>
<keyword evidence="5" id="KW-0812">Transmembrane</keyword>
<evidence type="ECO:0000256" key="9">
    <source>
        <dbReference type="ARBA" id="ARBA00023316"/>
    </source>
</evidence>
<dbReference type="OrthoDB" id="3631276at2759"/>
<evidence type="ECO:0000313" key="12">
    <source>
        <dbReference type="Proteomes" id="UP000002605"/>
    </source>
</evidence>
<dbReference type="GO" id="GO:0071555">
    <property type="term" value="P:cell wall organization"/>
    <property type="evidence" value="ECO:0007669"/>
    <property type="project" value="UniProtKB-KW"/>
</dbReference>
<evidence type="ECO:0000313" key="11">
    <source>
        <dbReference type="EMBL" id="CAX43422.1"/>
    </source>
</evidence>
<dbReference type="AlphaFoldDB" id="B9WAK2"/>
<dbReference type="CGD" id="CAL0000162831">
    <property type="gene designation" value="Cd36_16410"/>
</dbReference>
<keyword evidence="6" id="KW-0735">Signal-anchor</keyword>